<dbReference type="OrthoDB" id="9810101at2"/>
<dbReference type="EMBL" id="FNJW01000008">
    <property type="protein sequence ID" value="SDQ04696.1"/>
    <property type="molecule type" value="Genomic_DNA"/>
</dbReference>
<accession>A0A1H0XPU6</accession>
<name>A0A1H0XPU6_9LACT</name>
<dbReference type="InterPro" id="IPR023292">
    <property type="entry name" value="NTP_PyroPHydrolase-like_dom_sf"/>
</dbReference>
<sequence>MTKLSPFEQVKEFHEVFDKPVKKEPQALTPEEAVTRANFTTEELLEFLYATVEGDVNQFESLVSEWKQAAEESILKLKEQSKEVPDRLIGQVDALTDANYFNYGSFVLMGINPDPIFSIVHQANMGKLFSDGKPRYRKADGKVLKPDNWEKEFAPEPKIRTEIERQIIKVDEGLIK</sequence>
<protein>
    <recommendedName>
        <fullName evidence="3">HAD family hydrolase</fullName>
    </recommendedName>
</protein>
<dbReference type="InterPro" id="IPR021130">
    <property type="entry name" value="PRib-ATP_PPHydrolase-like"/>
</dbReference>
<reference evidence="2" key="1">
    <citation type="submission" date="2016-10" db="EMBL/GenBank/DDBJ databases">
        <authorList>
            <person name="Varghese N."/>
            <person name="Submissions S."/>
        </authorList>
    </citation>
    <scope>NUCLEOTIDE SEQUENCE [LARGE SCALE GENOMIC DNA]</scope>
    <source>
        <strain evidence="2">MPL-11</strain>
    </source>
</reference>
<dbReference type="Gene3D" id="1.10.3420.10">
    <property type="entry name" value="putative ntp pyrophosphohydrolase like domain"/>
    <property type="match status" value="1"/>
</dbReference>
<evidence type="ECO:0000313" key="1">
    <source>
        <dbReference type="EMBL" id="SDQ04696.1"/>
    </source>
</evidence>
<dbReference type="Pfam" id="PF01503">
    <property type="entry name" value="PRA-PH"/>
    <property type="match status" value="1"/>
</dbReference>
<proteinExistence type="predicted"/>
<organism evidence="1 2">
    <name type="scientific">Carnobacterium viridans</name>
    <dbReference type="NCBI Taxonomy" id="174587"/>
    <lineage>
        <taxon>Bacteria</taxon>
        <taxon>Bacillati</taxon>
        <taxon>Bacillota</taxon>
        <taxon>Bacilli</taxon>
        <taxon>Lactobacillales</taxon>
        <taxon>Carnobacteriaceae</taxon>
        <taxon>Carnobacterium</taxon>
    </lineage>
</organism>
<evidence type="ECO:0008006" key="3">
    <source>
        <dbReference type="Google" id="ProtNLM"/>
    </source>
</evidence>
<dbReference type="CDD" id="cd11545">
    <property type="entry name" value="NTP-PPase_YP_001813558"/>
    <property type="match status" value="1"/>
</dbReference>
<dbReference type="RefSeq" id="WP_089974686.1">
    <property type="nucleotide sequence ID" value="NZ_CP084916.1"/>
</dbReference>
<dbReference type="Proteomes" id="UP000199481">
    <property type="component" value="Unassembled WGS sequence"/>
</dbReference>
<evidence type="ECO:0000313" key="2">
    <source>
        <dbReference type="Proteomes" id="UP000199481"/>
    </source>
</evidence>
<keyword evidence="2" id="KW-1185">Reference proteome</keyword>
<dbReference type="AlphaFoldDB" id="A0A1H0XPU6"/>
<gene>
    <name evidence="1" type="ORF">SAMN04487752_0354</name>
</gene>